<dbReference type="EMBL" id="VMRX01000023">
    <property type="protein sequence ID" value="TVT33394.1"/>
    <property type="molecule type" value="Genomic_DNA"/>
</dbReference>
<organism evidence="2 3">
    <name type="scientific">Marinobacter vinifirmus</name>
    <dbReference type="NCBI Taxonomy" id="355591"/>
    <lineage>
        <taxon>Bacteria</taxon>
        <taxon>Pseudomonadati</taxon>
        <taxon>Pseudomonadota</taxon>
        <taxon>Gammaproteobacteria</taxon>
        <taxon>Pseudomonadales</taxon>
        <taxon>Marinobacteraceae</taxon>
        <taxon>Marinobacter</taxon>
    </lineage>
</organism>
<sequence>MMQSPQFPPLLTGEAVPRHMDPFAKAVSRAIAGVDSGTVFYSEGPDTLHAALVLAPETPLEEAIQAVYVAQVGLAESLGALAPPEVPVHFQWPDRIKVNGAVCGSIRFAADVSDPKAFPNWLVIGIDVPFTPAGGEPGANPNETCLHEEGCVDITPMALLESWSKHTLLWLTYFLDSGFERVHNEWRPRCDTLGKTIEYPKPGLFVGLDEKGRMLLREGVMTETVSLIEFAEHV</sequence>
<dbReference type="Proteomes" id="UP000319142">
    <property type="component" value="Unassembled WGS sequence"/>
</dbReference>
<dbReference type="RefSeq" id="WP_273133553.1">
    <property type="nucleotide sequence ID" value="NZ_VMRX01000023.1"/>
</dbReference>
<name>A0A558BA79_9GAMM</name>
<gene>
    <name evidence="2" type="ORF">FHK81_09285</name>
</gene>
<evidence type="ECO:0000259" key="1">
    <source>
        <dbReference type="Pfam" id="PF16917"/>
    </source>
</evidence>
<reference evidence="2 3" key="1">
    <citation type="submission" date="2019-07" db="EMBL/GenBank/DDBJ databases">
        <title>The pathways for chlorine oxyanion respiration interact through the shared metabolite chlorate.</title>
        <authorList>
            <person name="Barnum T.P."/>
            <person name="Cheng Y."/>
            <person name="Hill K.A."/>
            <person name="Lucas L.N."/>
            <person name="Carlson H.K."/>
            <person name="Coates J.D."/>
        </authorList>
    </citation>
    <scope>NUCLEOTIDE SEQUENCE [LARGE SCALE GENOMIC DNA]</scope>
    <source>
        <strain evidence="2">UCB</strain>
    </source>
</reference>
<dbReference type="InterPro" id="IPR004143">
    <property type="entry name" value="BPL_LPL_catalytic"/>
</dbReference>
<comment type="caution">
    <text evidence="2">The sequence shown here is derived from an EMBL/GenBank/DDBJ whole genome shotgun (WGS) entry which is preliminary data.</text>
</comment>
<evidence type="ECO:0000313" key="3">
    <source>
        <dbReference type="Proteomes" id="UP000319142"/>
    </source>
</evidence>
<dbReference type="Gene3D" id="3.30.930.10">
    <property type="entry name" value="Bira Bifunctional Protein, Domain 2"/>
    <property type="match status" value="1"/>
</dbReference>
<dbReference type="InterPro" id="IPR045864">
    <property type="entry name" value="aa-tRNA-synth_II/BPL/LPL"/>
</dbReference>
<dbReference type="SUPFAM" id="SSF55681">
    <property type="entry name" value="Class II aaRS and biotin synthetases"/>
    <property type="match status" value="1"/>
</dbReference>
<accession>A0A558BA79</accession>
<dbReference type="Pfam" id="PF16917">
    <property type="entry name" value="BPL_LplA_LipB_2"/>
    <property type="match status" value="1"/>
</dbReference>
<protein>
    <recommendedName>
        <fullName evidence="1">BPL/LPL catalytic domain-containing protein</fullName>
    </recommendedName>
</protein>
<evidence type="ECO:0000313" key="2">
    <source>
        <dbReference type="EMBL" id="TVT33394.1"/>
    </source>
</evidence>
<dbReference type="AlphaFoldDB" id="A0A558BA79"/>
<proteinExistence type="predicted"/>
<feature type="domain" description="BPL/LPL catalytic" evidence="1">
    <location>
        <begin position="7"/>
        <end position="187"/>
    </location>
</feature>